<sequence>MKMIHPNVKGFEIKRRTFEGKNDPNKNNNNLTSKYMLSYKYWLRIDYENYSAERCYPKKLDCQQAVETAKRLAGSLL</sequence>
<dbReference type="EMBL" id="LAZR01002036">
    <property type="protein sequence ID" value="KKN35471.1"/>
    <property type="molecule type" value="Genomic_DNA"/>
</dbReference>
<accession>A0A0F9SEP5</accession>
<name>A0A0F9SEP5_9ZZZZ</name>
<protein>
    <submittedName>
        <fullName evidence="1">Uncharacterized protein</fullName>
    </submittedName>
</protein>
<gene>
    <name evidence="1" type="ORF">LCGC14_0783230</name>
</gene>
<organism evidence="1">
    <name type="scientific">marine sediment metagenome</name>
    <dbReference type="NCBI Taxonomy" id="412755"/>
    <lineage>
        <taxon>unclassified sequences</taxon>
        <taxon>metagenomes</taxon>
        <taxon>ecological metagenomes</taxon>
    </lineage>
</organism>
<proteinExistence type="predicted"/>
<evidence type="ECO:0000313" key="1">
    <source>
        <dbReference type="EMBL" id="KKN35471.1"/>
    </source>
</evidence>
<dbReference type="AlphaFoldDB" id="A0A0F9SEP5"/>
<comment type="caution">
    <text evidence="1">The sequence shown here is derived from an EMBL/GenBank/DDBJ whole genome shotgun (WGS) entry which is preliminary data.</text>
</comment>
<reference evidence="1" key="1">
    <citation type="journal article" date="2015" name="Nature">
        <title>Complex archaea that bridge the gap between prokaryotes and eukaryotes.</title>
        <authorList>
            <person name="Spang A."/>
            <person name="Saw J.H."/>
            <person name="Jorgensen S.L."/>
            <person name="Zaremba-Niedzwiedzka K."/>
            <person name="Martijn J."/>
            <person name="Lind A.E."/>
            <person name="van Eijk R."/>
            <person name="Schleper C."/>
            <person name="Guy L."/>
            <person name="Ettema T.J."/>
        </authorList>
    </citation>
    <scope>NUCLEOTIDE SEQUENCE</scope>
</reference>